<accession>A0AAD7W7H0</accession>
<keyword evidence="3" id="KW-1185">Reference proteome</keyword>
<reference evidence="2" key="1">
    <citation type="journal article" date="2023" name="Science">
        <title>Genome structures resolve the early diversification of teleost fishes.</title>
        <authorList>
            <person name="Parey E."/>
            <person name="Louis A."/>
            <person name="Montfort J."/>
            <person name="Bouchez O."/>
            <person name="Roques C."/>
            <person name="Iampietro C."/>
            <person name="Lluch J."/>
            <person name="Castinel A."/>
            <person name="Donnadieu C."/>
            <person name="Desvignes T."/>
            <person name="Floi Bucao C."/>
            <person name="Jouanno E."/>
            <person name="Wen M."/>
            <person name="Mejri S."/>
            <person name="Dirks R."/>
            <person name="Jansen H."/>
            <person name="Henkel C."/>
            <person name="Chen W.J."/>
            <person name="Zahm M."/>
            <person name="Cabau C."/>
            <person name="Klopp C."/>
            <person name="Thompson A.W."/>
            <person name="Robinson-Rechavi M."/>
            <person name="Braasch I."/>
            <person name="Lecointre G."/>
            <person name="Bobe J."/>
            <person name="Postlethwait J.H."/>
            <person name="Berthelot C."/>
            <person name="Roest Crollius H."/>
            <person name="Guiguen Y."/>
        </authorList>
    </citation>
    <scope>NUCLEOTIDE SEQUENCE</scope>
    <source>
        <strain evidence="2">NC1722</strain>
    </source>
</reference>
<gene>
    <name evidence="2" type="ORF">AAFF_G00175380</name>
</gene>
<evidence type="ECO:0000256" key="1">
    <source>
        <dbReference type="SAM" id="MobiDB-lite"/>
    </source>
</evidence>
<dbReference type="AlphaFoldDB" id="A0AAD7W7H0"/>
<protein>
    <submittedName>
        <fullName evidence="2">Uncharacterized protein</fullName>
    </submittedName>
</protein>
<evidence type="ECO:0000313" key="2">
    <source>
        <dbReference type="EMBL" id="KAJ8386218.1"/>
    </source>
</evidence>
<dbReference type="Proteomes" id="UP001221898">
    <property type="component" value="Unassembled WGS sequence"/>
</dbReference>
<dbReference type="EMBL" id="JAINUG010000232">
    <property type="protein sequence ID" value="KAJ8386218.1"/>
    <property type="molecule type" value="Genomic_DNA"/>
</dbReference>
<organism evidence="2 3">
    <name type="scientific">Aldrovandia affinis</name>
    <dbReference type="NCBI Taxonomy" id="143900"/>
    <lineage>
        <taxon>Eukaryota</taxon>
        <taxon>Metazoa</taxon>
        <taxon>Chordata</taxon>
        <taxon>Craniata</taxon>
        <taxon>Vertebrata</taxon>
        <taxon>Euteleostomi</taxon>
        <taxon>Actinopterygii</taxon>
        <taxon>Neopterygii</taxon>
        <taxon>Teleostei</taxon>
        <taxon>Notacanthiformes</taxon>
        <taxon>Halosauridae</taxon>
        <taxon>Aldrovandia</taxon>
    </lineage>
</organism>
<feature type="region of interest" description="Disordered" evidence="1">
    <location>
        <begin position="82"/>
        <end position="158"/>
    </location>
</feature>
<sequence>MAADHPVVVLCCSGGAEAGLSPLCETLLEDKEASCDCPAGQSVRDPMFQHRGQGVLRSGKALHSLSPHSLTGTMHLLKGNAVSSRPLHSQRKKRVANARPAGAEPVADPKGPGAAPPCEGNICPAHNLGSGEGPPMSQSTFANMGPNRPAGLMRHPSA</sequence>
<comment type="caution">
    <text evidence="2">The sequence shown here is derived from an EMBL/GenBank/DDBJ whole genome shotgun (WGS) entry which is preliminary data.</text>
</comment>
<name>A0AAD7W7H0_9TELE</name>
<proteinExistence type="predicted"/>
<evidence type="ECO:0000313" key="3">
    <source>
        <dbReference type="Proteomes" id="UP001221898"/>
    </source>
</evidence>